<dbReference type="InterPro" id="IPR014942">
    <property type="entry name" value="AbiEii"/>
</dbReference>
<proteinExistence type="predicted"/>
<protein>
    <recommendedName>
        <fullName evidence="3">Nucleotidyltransferase</fullName>
    </recommendedName>
</protein>
<evidence type="ECO:0000313" key="2">
    <source>
        <dbReference type="Proteomes" id="UP000268857"/>
    </source>
</evidence>
<reference evidence="1 2" key="1">
    <citation type="journal article" date="2019" name="Genome Biol. Evol.">
        <title>Day and night: Metabolic profiles and evolutionary relationships of six axenic non-marine cyanobacteria.</title>
        <authorList>
            <person name="Will S.E."/>
            <person name="Henke P."/>
            <person name="Boedeker C."/>
            <person name="Huang S."/>
            <person name="Brinkmann H."/>
            <person name="Rohde M."/>
            <person name="Jarek M."/>
            <person name="Friedl T."/>
            <person name="Seufert S."/>
            <person name="Schumacher M."/>
            <person name="Overmann J."/>
            <person name="Neumann-Schaal M."/>
            <person name="Petersen J."/>
        </authorList>
    </citation>
    <scope>NUCLEOTIDE SEQUENCE [LARGE SCALE GENOMIC DNA]</scope>
    <source>
        <strain evidence="1 2">PCC 6912</strain>
    </source>
</reference>
<dbReference type="AlphaFoldDB" id="A0A433MWM1"/>
<dbReference type="OrthoDB" id="5508069at2"/>
<dbReference type="RefSeq" id="WP_016878377.1">
    <property type="nucleotide sequence ID" value="NZ_AJLN01000119.1"/>
</dbReference>
<name>A0A433MWM1_CHLFR</name>
<evidence type="ECO:0000313" key="1">
    <source>
        <dbReference type="EMBL" id="RUR72372.1"/>
    </source>
</evidence>
<dbReference type="EMBL" id="RSCJ01000050">
    <property type="protein sequence ID" value="RUR72372.1"/>
    <property type="molecule type" value="Genomic_DNA"/>
</dbReference>
<dbReference type="Proteomes" id="UP000268857">
    <property type="component" value="Unassembled WGS sequence"/>
</dbReference>
<gene>
    <name evidence="1" type="ORF">PCC6912_63500</name>
</gene>
<accession>A0A433MWM1</accession>
<dbReference type="Pfam" id="PF08843">
    <property type="entry name" value="AbiEii"/>
    <property type="match status" value="1"/>
</dbReference>
<organism evidence="1 2">
    <name type="scientific">Chlorogloeopsis fritschii PCC 6912</name>
    <dbReference type="NCBI Taxonomy" id="211165"/>
    <lineage>
        <taxon>Bacteria</taxon>
        <taxon>Bacillati</taxon>
        <taxon>Cyanobacteriota</taxon>
        <taxon>Cyanophyceae</taxon>
        <taxon>Nostocales</taxon>
        <taxon>Chlorogloeopsidaceae</taxon>
        <taxon>Chlorogloeopsis</taxon>
    </lineage>
</organism>
<sequence length="330" mass="38262">MNTDKFVPEQTRNRYIKPQIQIPEKLPFLERLCWQREDIENLTLLEMLRIYERGWHYRGVLGDLSQTEALFVQQLAQYYGSWLKAQMFDREFHQKILRVLNQLNANFLLECGAYFGDGTLVSLNHGEYRLSKDIDFLCSTGAGYRLLRQKIAENQYNALFNTQNNLSLPAEIKADQYGVRFAIIVDETLIKFEIIMEGRIELGEPDYPSWSPVPCLNEIDCFAEKLLANSDRWNDSSVESRDLIDLAIQRLKSPIPKEAIEKAETAYPVIEPLKKAISFFQNNPNYRDKCFTALRIVKPSKILDGIDLIAADLGLEKTARTFNEYRQDGE</sequence>
<evidence type="ECO:0008006" key="3">
    <source>
        <dbReference type="Google" id="ProtNLM"/>
    </source>
</evidence>
<keyword evidence="2" id="KW-1185">Reference proteome</keyword>
<comment type="caution">
    <text evidence="1">The sequence shown here is derived from an EMBL/GenBank/DDBJ whole genome shotgun (WGS) entry which is preliminary data.</text>
</comment>